<evidence type="ECO:0000256" key="1">
    <source>
        <dbReference type="SAM" id="SignalP"/>
    </source>
</evidence>
<evidence type="ECO:0000313" key="3">
    <source>
        <dbReference type="Proteomes" id="UP000251889"/>
    </source>
</evidence>
<keyword evidence="3" id="KW-1185">Reference proteome</keyword>
<dbReference type="RefSeq" id="WP_112748121.1">
    <property type="nucleotide sequence ID" value="NZ_QMFY01000009.1"/>
</dbReference>
<dbReference type="AlphaFoldDB" id="A0A364XZG0"/>
<reference evidence="2 3" key="1">
    <citation type="submission" date="2018-06" db="EMBL/GenBank/DDBJ databases">
        <title>Chryseolinea flavus sp. nov., a member of the phylum Bacteroidetes isolated from soil.</title>
        <authorList>
            <person name="Li Y."/>
            <person name="Wang J."/>
        </authorList>
    </citation>
    <scope>NUCLEOTIDE SEQUENCE [LARGE SCALE GENOMIC DNA]</scope>
    <source>
        <strain evidence="2 3">SDU1-6</strain>
    </source>
</reference>
<proteinExistence type="predicted"/>
<dbReference type="EMBL" id="QMFY01000009">
    <property type="protein sequence ID" value="RAV99774.1"/>
    <property type="molecule type" value="Genomic_DNA"/>
</dbReference>
<name>A0A364XZG0_9BACT</name>
<protein>
    <recommendedName>
        <fullName evidence="4">Secretion system C-terminal sorting domain-containing protein</fullName>
    </recommendedName>
</protein>
<evidence type="ECO:0000313" key="2">
    <source>
        <dbReference type="EMBL" id="RAV99774.1"/>
    </source>
</evidence>
<comment type="caution">
    <text evidence="2">The sequence shown here is derived from an EMBL/GenBank/DDBJ whole genome shotgun (WGS) entry which is preliminary data.</text>
</comment>
<organism evidence="2 3">
    <name type="scientific">Pseudochryseolinea flava</name>
    <dbReference type="NCBI Taxonomy" id="2059302"/>
    <lineage>
        <taxon>Bacteria</taxon>
        <taxon>Pseudomonadati</taxon>
        <taxon>Bacteroidota</taxon>
        <taxon>Cytophagia</taxon>
        <taxon>Cytophagales</taxon>
        <taxon>Fulvivirgaceae</taxon>
        <taxon>Pseudochryseolinea</taxon>
    </lineage>
</organism>
<dbReference type="InterPro" id="IPR013783">
    <property type="entry name" value="Ig-like_fold"/>
</dbReference>
<feature type="chain" id="PRO_5016585846" description="Secretion system C-terminal sorting domain-containing protein" evidence="1">
    <location>
        <begin position="25"/>
        <end position="390"/>
    </location>
</feature>
<dbReference type="OrthoDB" id="1490051at2"/>
<feature type="signal peptide" evidence="1">
    <location>
        <begin position="1"/>
        <end position="24"/>
    </location>
</feature>
<accession>A0A364XZG0</accession>
<evidence type="ECO:0008006" key="4">
    <source>
        <dbReference type="Google" id="ProtNLM"/>
    </source>
</evidence>
<sequence>MSNKIFAITIVITLLALPKLTAQTATMNNSGDWGTDGNWSGNNIGNTVAETITISNNVSPTVANGNSFTVGSITLANNNTLTVNGTLNIGDASNSRSLTTNNNANVNVAGTLIIWGNVTVNNNINWSISGTVIIKGNLVMVNNANVAVSGNLRVDGNLTGGNNTNVAVSGLVSVGGSTNVGNGSNLNGCAGCYQSGGSCTGPASFCGSGALPVTLVSFKAKPAGDVVTLNWVTATEENAEKFVIERSADGISFETISEVAAAGNSTSRIEYNATDNLPLLGRNYYRLRIVDLDGYTEYSNVITLTHEGKKTVLIYPNPLRGSSFNLVKNFQFESDATLEIIDNLGVKIRSMKITDLEQEIQFGEPLNGGAYLLKVFAGDFSTTIRFSVSQ</sequence>
<dbReference type="Gene3D" id="2.60.40.10">
    <property type="entry name" value="Immunoglobulins"/>
    <property type="match status" value="1"/>
</dbReference>
<keyword evidence="1" id="KW-0732">Signal</keyword>
<gene>
    <name evidence="2" type="ORF">DQQ10_17160</name>
</gene>
<dbReference type="Proteomes" id="UP000251889">
    <property type="component" value="Unassembled WGS sequence"/>
</dbReference>